<evidence type="ECO:0000313" key="3">
    <source>
        <dbReference type="Proteomes" id="UP000309133"/>
    </source>
</evidence>
<dbReference type="Proteomes" id="UP000309133">
    <property type="component" value="Unassembled WGS sequence"/>
</dbReference>
<comment type="caution">
    <text evidence="1">The sequence shown here is derived from an EMBL/GenBank/DDBJ whole genome shotgun (WGS) entry which is preliminary data.</text>
</comment>
<name>A0A4S4FKX0_9MICO</name>
<proteinExistence type="predicted"/>
<accession>A0A4S4FKX0</accession>
<evidence type="ECO:0000313" key="1">
    <source>
        <dbReference type="EMBL" id="THG30674.1"/>
    </source>
</evidence>
<protein>
    <submittedName>
        <fullName evidence="1">Uncharacterized protein</fullName>
    </submittedName>
</protein>
<dbReference type="EMBL" id="SSSM01000004">
    <property type="protein sequence ID" value="THG30674.1"/>
    <property type="molecule type" value="Genomic_DNA"/>
</dbReference>
<keyword evidence="3" id="KW-1185">Reference proteome</keyword>
<dbReference type="EMBL" id="SSSM01000003">
    <property type="protein sequence ID" value="THG31911.1"/>
    <property type="molecule type" value="Genomic_DNA"/>
</dbReference>
<reference evidence="1 3" key="1">
    <citation type="submission" date="2019-04" db="EMBL/GenBank/DDBJ databases">
        <authorList>
            <person name="Jiang L."/>
        </authorList>
    </citation>
    <scope>NUCLEOTIDE SEQUENCE [LARGE SCALE GENOMIC DNA]</scope>
    <source>
        <strain evidence="1 3">YIM 131853</strain>
    </source>
</reference>
<organism evidence="1 3">
    <name type="scientific">Naasia lichenicola</name>
    <dbReference type="NCBI Taxonomy" id="2565933"/>
    <lineage>
        <taxon>Bacteria</taxon>
        <taxon>Bacillati</taxon>
        <taxon>Actinomycetota</taxon>
        <taxon>Actinomycetes</taxon>
        <taxon>Micrococcales</taxon>
        <taxon>Microbacteriaceae</taxon>
        <taxon>Naasia</taxon>
    </lineage>
</organism>
<dbReference type="AlphaFoldDB" id="A0A4S4FKX0"/>
<dbReference type="RefSeq" id="WP_136427031.1">
    <property type="nucleotide sequence ID" value="NZ_SSSM01000003.1"/>
</dbReference>
<evidence type="ECO:0000313" key="2">
    <source>
        <dbReference type="EMBL" id="THG31911.1"/>
    </source>
</evidence>
<sequence length="99" mass="10524">MANRLQQINGADTNSIIRTSNSNFAKLDLEVIAKSFGGDRMTIGKMPNGDYGFMIKGTDGNIGIYGAVDSLNNRILKVAKPGKDALSTNPSDIAFDLSA</sequence>
<gene>
    <name evidence="2" type="ORF">E6C64_07665</name>
    <name evidence="1" type="ORF">E6C64_08520</name>
</gene>